<dbReference type="GO" id="GO:0051537">
    <property type="term" value="F:2 iron, 2 sulfur cluster binding"/>
    <property type="evidence" value="ECO:0007669"/>
    <property type="project" value="UniProtKB-KW"/>
</dbReference>
<dbReference type="PRINTS" id="PR00090">
    <property type="entry name" value="RNGDIOXGNASE"/>
</dbReference>
<feature type="domain" description="Rieske" evidence="7">
    <location>
        <begin position="52"/>
        <end position="161"/>
    </location>
</feature>
<dbReference type="Gene3D" id="2.102.10.10">
    <property type="entry name" value="Rieske [2Fe-2S] iron-sulphur domain"/>
    <property type="match status" value="1"/>
</dbReference>
<keyword evidence="3" id="KW-0479">Metal-binding</keyword>
<comment type="caution">
    <text evidence="8">The sequence shown here is derived from an EMBL/GenBank/DDBJ whole genome shotgun (WGS) entry which is preliminary data.</text>
</comment>
<proteinExistence type="predicted"/>
<evidence type="ECO:0000256" key="2">
    <source>
        <dbReference type="ARBA" id="ARBA00022714"/>
    </source>
</evidence>
<keyword evidence="2" id="KW-0001">2Fe-2S</keyword>
<comment type="cofactor">
    <cofactor evidence="1">
        <name>Fe cation</name>
        <dbReference type="ChEBI" id="CHEBI:24875"/>
    </cofactor>
</comment>
<evidence type="ECO:0000313" key="9">
    <source>
        <dbReference type="Proteomes" id="UP000266340"/>
    </source>
</evidence>
<evidence type="ECO:0000256" key="1">
    <source>
        <dbReference type="ARBA" id="ARBA00001962"/>
    </source>
</evidence>
<dbReference type="GO" id="GO:0005506">
    <property type="term" value="F:iron ion binding"/>
    <property type="evidence" value="ECO:0007669"/>
    <property type="project" value="InterPro"/>
</dbReference>
<dbReference type="GO" id="GO:0004497">
    <property type="term" value="F:monooxygenase activity"/>
    <property type="evidence" value="ECO:0007669"/>
    <property type="project" value="UniProtKB-ARBA"/>
</dbReference>
<dbReference type="EMBL" id="QXJM01000027">
    <property type="protein sequence ID" value="RIE04468.1"/>
    <property type="molecule type" value="Genomic_DNA"/>
</dbReference>
<evidence type="ECO:0000256" key="4">
    <source>
        <dbReference type="ARBA" id="ARBA00023002"/>
    </source>
</evidence>
<evidence type="ECO:0000313" key="8">
    <source>
        <dbReference type="EMBL" id="RIE04468.1"/>
    </source>
</evidence>
<dbReference type="RefSeq" id="WP_119148506.1">
    <property type="nucleotide sequence ID" value="NZ_JBHSOV010000024.1"/>
</dbReference>
<dbReference type="InterPro" id="IPR036922">
    <property type="entry name" value="Rieske_2Fe-2S_sf"/>
</dbReference>
<dbReference type="SUPFAM" id="SSF55961">
    <property type="entry name" value="Bet v1-like"/>
    <property type="match status" value="1"/>
</dbReference>
<dbReference type="OrthoDB" id="9800776at2"/>
<dbReference type="CDD" id="cd03469">
    <property type="entry name" value="Rieske_RO_Alpha_N"/>
    <property type="match status" value="1"/>
</dbReference>
<evidence type="ECO:0000259" key="7">
    <source>
        <dbReference type="PROSITE" id="PS51296"/>
    </source>
</evidence>
<dbReference type="Pfam" id="PF00848">
    <property type="entry name" value="Ring_hydroxyl_A"/>
    <property type="match status" value="1"/>
</dbReference>
<keyword evidence="8" id="KW-0223">Dioxygenase</keyword>
<dbReference type="SUPFAM" id="SSF50022">
    <property type="entry name" value="ISP domain"/>
    <property type="match status" value="1"/>
</dbReference>
<evidence type="ECO:0000256" key="5">
    <source>
        <dbReference type="ARBA" id="ARBA00023004"/>
    </source>
</evidence>
<dbReference type="PANTHER" id="PTHR43756">
    <property type="entry name" value="CHOLINE MONOOXYGENASE, CHLOROPLASTIC"/>
    <property type="match status" value="1"/>
</dbReference>
<dbReference type="InterPro" id="IPR017941">
    <property type="entry name" value="Rieske_2Fe-2S"/>
</dbReference>
<dbReference type="PROSITE" id="PS51296">
    <property type="entry name" value="RIESKE"/>
    <property type="match status" value="1"/>
</dbReference>
<dbReference type="Proteomes" id="UP000266340">
    <property type="component" value="Unassembled WGS sequence"/>
</dbReference>
<keyword evidence="4" id="KW-0560">Oxidoreductase</keyword>
<dbReference type="Pfam" id="PF00355">
    <property type="entry name" value="Rieske"/>
    <property type="match status" value="1"/>
</dbReference>
<evidence type="ECO:0000256" key="6">
    <source>
        <dbReference type="ARBA" id="ARBA00023014"/>
    </source>
</evidence>
<evidence type="ECO:0000256" key="3">
    <source>
        <dbReference type="ARBA" id="ARBA00022723"/>
    </source>
</evidence>
<reference evidence="8 9" key="1">
    <citation type="submission" date="2018-09" db="EMBL/GenBank/DDBJ databases">
        <title>Cohnella cavernae sp. nov., isolated from a karst cave.</title>
        <authorList>
            <person name="Zhu H."/>
        </authorList>
    </citation>
    <scope>NUCLEOTIDE SEQUENCE [LARGE SCALE GENOMIC DNA]</scope>
    <source>
        <strain evidence="8 9">K2E09-144</strain>
    </source>
</reference>
<sequence length="410" mass="46334">MAYKPNEEVLGVISQLGPSLIESKEARSLPAECYTSPSFFEFEKEAVFARSWLCVGRQEMIPNAGDYFTIKINEDPLIVSRDSKMNIHVISAVCQHRGHLVAEGSGNCKNFRCPLHWWTYGLDGELVSAPEMIRIEPFDILRHDHSLPGLKTEIWNGFIFCNFDPDAAPLAPTLTKLDEEMANYRVNDLVSMPFVDIDDCRWNWKIMIESSIEPYHTNYLHKGPHDFAPSQLAGFIDYEDGDGQIMHPTGFTHIDAGFSPEMKANFPAISTLTDEQRQRMTIATVPPMLTLGLMPDQVFWNIILPQGHDGILFRSGLMYPPETVALPDFEERYKLANDSIQEINEQDLAANASLQKGLSSRLASRGRYAALERTLPQLNKWLAKKYYGYLEDKGIELEPPKAFAEAKAKG</sequence>
<dbReference type="PANTHER" id="PTHR43756:SF5">
    <property type="entry name" value="CHOLINE MONOOXYGENASE, CHLOROPLASTIC"/>
    <property type="match status" value="1"/>
</dbReference>
<name>A0A398CVC6_9BACL</name>
<accession>A0A398CVC6</accession>
<dbReference type="GO" id="GO:0016705">
    <property type="term" value="F:oxidoreductase activity, acting on paired donors, with incorporation or reduction of molecular oxygen"/>
    <property type="evidence" value="ECO:0007669"/>
    <property type="project" value="UniProtKB-ARBA"/>
</dbReference>
<dbReference type="InterPro" id="IPR001663">
    <property type="entry name" value="Rng_hydr_dOase-A"/>
</dbReference>
<keyword evidence="6" id="KW-0411">Iron-sulfur</keyword>
<dbReference type="InterPro" id="IPR015879">
    <property type="entry name" value="Ring_hydroxy_dOase_asu_C_dom"/>
</dbReference>
<protein>
    <submittedName>
        <fullName evidence="8">Aromatic ring-hydroxylating dioxygenase subunit alpha</fullName>
    </submittedName>
</protein>
<organism evidence="8 9">
    <name type="scientific">Cohnella faecalis</name>
    <dbReference type="NCBI Taxonomy" id="2315694"/>
    <lineage>
        <taxon>Bacteria</taxon>
        <taxon>Bacillati</taxon>
        <taxon>Bacillota</taxon>
        <taxon>Bacilli</taxon>
        <taxon>Bacillales</taxon>
        <taxon>Paenibacillaceae</taxon>
        <taxon>Cohnella</taxon>
    </lineage>
</organism>
<dbReference type="GO" id="GO:0051213">
    <property type="term" value="F:dioxygenase activity"/>
    <property type="evidence" value="ECO:0007669"/>
    <property type="project" value="UniProtKB-KW"/>
</dbReference>
<dbReference type="Gene3D" id="3.90.380.10">
    <property type="entry name" value="Naphthalene 1,2-dioxygenase Alpha Subunit, Chain A, domain 1"/>
    <property type="match status" value="1"/>
</dbReference>
<keyword evidence="5" id="KW-0408">Iron</keyword>
<keyword evidence="9" id="KW-1185">Reference proteome</keyword>
<dbReference type="AlphaFoldDB" id="A0A398CVC6"/>
<gene>
    <name evidence="8" type="ORF">D3H35_07760</name>
</gene>